<accession>A0ACB8US96</accession>
<proteinExistence type="predicted"/>
<protein>
    <submittedName>
        <fullName evidence="1">Astra associated protein 1 Asa1</fullName>
    </submittedName>
</protein>
<comment type="caution">
    <text evidence="1">The sequence shown here is derived from an EMBL/GenBank/DDBJ whole genome shotgun (WGS) entry which is preliminary data.</text>
</comment>
<name>A0ACB8US96_9EURO</name>
<organism evidence="1">
    <name type="scientific">Ophidiomyces ophidiicola</name>
    <dbReference type="NCBI Taxonomy" id="1387563"/>
    <lineage>
        <taxon>Eukaryota</taxon>
        <taxon>Fungi</taxon>
        <taxon>Dikarya</taxon>
        <taxon>Ascomycota</taxon>
        <taxon>Pezizomycotina</taxon>
        <taxon>Eurotiomycetes</taxon>
        <taxon>Eurotiomycetidae</taxon>
        <taxon>Onygenales</taxon>
        <taxon>Onygenaceae</taxon>
        <taxon>Ophidiomyces</taxon>
    </lineage>
</organism>
<reference evidence="1" key="1">
    <citation type="journal article" date="2022" name="bioRxiv">
        <title>Population genetic analysis of Ophidiomyces ophidiicola, the causative agent of snake fungal disease, indicates recent introductions to the USA.</title>
        <authorList>
            <person name="Ladner J.T."/>
            <person name="Palmer J.M."/>
            <person name="Ettinger C.L."/>
            <person name="Stajich J.E."/>
            <person name="Farrell T.M."/>
            <person name="Glorioso B.M."/>
            <person name="Lawson B."/>
            <person name="Price S.J."/>
            <person name="Stengle A.G."/>
            <person name="Grear D.A."/>
            <person name="Lorch J.M."/>
        </authorList>
    </citation>
    <scope>NUCLEOTIDE SEQUENCE</scope>
    <source>
        <strain evidence="1">NWHC 24266-5</strain>
    </source>
</reference>
<gene>
    <name evidence="1" type="primary">asa1</name>
    <name evidence="1" type="ORF">LOY88_004864</name>
</gene>
<evidence type="ECO:0000313" key="1">
    <source>
        <dbReference type="EMBL" id="KAI2384074.1"/>
    </source>
</evidence>
<sequence>MDLSHSQAQRPPATPVYVLRGHAAAVHAIHFYSDNVRLASGDADGWVIIWDITTKRPVAAWKAHEGAILNLKSVDSLPNTESRDEKDEMSKTQEKKIFTHGRDNYLRVWRLNSDDEEILDNRLPVEENSTSDNRAEPWLIYSVTVNALNFCGFAITTRPSLSHAAKTASSVCETFIAVPNALDTGGIDIFHLPTQKRVCILHADRAINTGMVMALQLFFSPNADLYIVSGYEDGHAMVHVQRGPIIITEDTVDSTVSTLTWNWEKVYSSRAHSQPILSLDIFPTDKKYFLTSSADAIIAKHPIPVEIGDSNLKNDAPVRVVNTKHAGQQGLTIRSDERILVTAGWDNRARVYSCKSLKELAVLKWHKEGCYAVSLAYVEPDIKSMRPPVDSTVASPVKKEPESIALTLRSSPGSLAGIKQQRHREATLTHWVAVGSKDGKISLWDIY</sequence>
<dbReference type="EMBL" id="JALBCA010000079">
    <property type="protein sequence ID" value="KAI2384074.1"/>
    <property type="molecule type" value="Genomic_DNA"/>
</dbReference>